<accession>A0AB39J9S6</accession>
<organism evidence="1">
    <name type="scientific">Florenciella sp. virus SA2</name>
    <dbReference type="NCBI Taxonomy" id="3240092"/>
    <lineage>
        <taxon>Viruses</taxon>
    </lineage>
</organism>
<gene>
    <name evidence="1" type="ORF">FloV-SA2_00509</name>
</gene>
<protein>
    <submittedName>
        <fullName evidence="1">Uncharacterized protein</fullName>
    </submittedName>
</protein>
<proteinExistence type="predicted"/>
<name>A0AB39J9S6_9VIRU</name>
<sequence length="255" mass="30836">MKNKCILYFHQGWTDIINCLGIITYYSNMYNITYLIMRKDAKPIIDYYTRDKNNVKLLYEDKNSILYIRHNVFQYVINNYPDLDLHDADILGIGQHDKYRNDKYKNKNAIMSRNSKEKNFFVNLFYDCYDIPYINRIDGFKITRDKKLENKVYNDFINKYGEDYILFHEIIKNNDNKCKNIINLNGITDNMFEYIKVLEHAKEIHLLDSVWGALIYLLDAKYKLFQDKKIVLYAKRSYTRMFTEPYILSNWIILN</sequence>
<reference evidence="1" key="1">
    <citation type="submission" date="2024-03" db="EMBL/GenBank/DDBJ databases">
        <title>Eukaryotic viruses encode the ribosomal protein eL40.</title>
        <authorList>
            <person name="Thomy J."/>
            <person name="Schvarcz C.R."/>
            <person name="McBeain K.A."/>
            <person name="Edwards K.F."/>
            <person name="Steward G.F."/>
        </authorList>
    </citation>
    <scope>NUCLEOTIDE SEQUENCE</scope>
    <source>
        <strain evidence="1">FloV-SA2</strain>
    </source>
</reference>
<dbReference type="EMBL" id="PP542043">
    <property type="protein sequence ID" value="XDO02327.1"/>
    <property type="molecule type" value="Genomic_DNA"/>
</dbReference>
<evidence type="ECO:0000313" key="1">
    <source>
        <dbReference type="EMBL" id="XDO02327.1"/>
    </source>
</evidence>